<organism evidence="1 2">
    <name type="scientific">Seiridium unicorne</name>
    <dbReference type="NCBI Taxonomy" id="138068"/>
    <lineage>
        <taxon>Eukaryota</taxon>
        <taxon>Fungi</taxon>
        <taxon>Dikarya</taxon>
        <taxon>Ascomycota</taxon>
        <taxon>Pezizomycotina</taxon>
        <taxon>Sordariomycetes</taxon>
        <taxon>Xylariomycetidae</taxon>
        <taxon>Amphisphaeriales</taxon>
        <taxon>Sporocadaceae</taxon>
        <taxon>Seiridium</taxon>
    </lineage>
</organism>
<proteinExistence type="predicted"/>
<name>A0ABR2V8V8_9PEZI</name>
<evidence type="ECO:0000313" key="1">
    <source>
        <dbReference type="EMBL" id="KAK9422951.1"/>
    </source>
</evidence>
<dbReference type="Proteomes" id="UP001408356">
    <property type="component" value="Unassembled WGS sequence"/>
</dbReference>
<sequence>MTISGETRIALGHRELSEEKDKVAELSTVAAKVPDLEKALSTQTRKAFRLKTITITELRPIAKEAPGLRKELFEQKDRVAELNTVADKVPGLERELRELRPVAGETGSRFPGGYRAIYGLRYNYDPATKTTRLQERIGRLERLANEVPGLQKKFVPGLELETKKETEQHKKAADRLLQVDHVANFFTWHHTGQVGRISLWVQLINQLAYPIPGLELGQDDKAPWTMMNWWPAEGGRSVAKLDRNSTRDLVITAYGWILAGTIDEQLCHVVCILTGHMENNEEASVGPVLELLARWPDTPRLAETSLRIFEALDNERSHQSVVIAARLLGDGGARLKTWIRANVVDGDEVEDEVMAELLPKVNFMYVVEMDFAFVVLPGTEGFVWVFDLESNSLRMVSMSRAQWPSTKIFRQDRFQNLEVARYTQVTSLADLLIYRESTIRTLRQR</sequence>
<dbReference type="EMBL" id="JARVKF010000101">
    <property type="protein sequence ID" value="KAK9422951.1"/>
    <property type="molecule type" value="Genomic_DNA"/>
</dbReference>
<keyword evidence="2" id="KW-1185">Reference proteome</keyword>
<reference evidence="1 2" key="1">
    <citation type="journal article" date="2024" name="J. Plant Pathol.">
        <title>Sequence and assembly of the genome of Seiridium unicorne, isolate CBS 538.82, causal agent of cypress canker disease.</title>
        <authorList>
            <person name="Scali E."/>
            <person name="Rocca G.D."/>
            <person name="Danti R."/>
            <person name="Garbelotto M."/>
            <person name="Barberini S."/>
            <person name="Baroncelli R."/>
            <person name="Emiliani G."/>
        </authorList>
    </citation>
    <scope>NUCLEOTIDE SEQUENCE [LARGE SCALE GENOMIC DNA]</scope>
    <source>
        <strain evidence="1 2">BM-138-508</strain>
    </source>
</reference>
<evidence type="ECO:0000313" key="2">
    <source>
        <dbReference type="Proteomes" id="UP001408356"/>
    </source>
</evidence>
<comment type="caution">
    <text evidence="1">The sequence shown here is derived from an EMBL/GenBank/DDBJ whole genome shotgun (WGS) entry which is preliminary data.</text>
</comment>
<gene>
    <name evidence="1" type="ORF">SUNI508_04618</name>
</gene>
<protein>
    <submittedName>
        <fullName evidence="1">Uncharacterized protein</fullName>
    </submittedName>
</protein>
<accession>A0ABR2V8V8</accession>